<feature type="binding site" evidence="8">
    <location>
        <position position="199"/>
    </location>
    <ligand>
        <name>Zn(2+)</name>
        <dbReference type="ChEBI" id="CHEBI:29105"/>
        <label>2</label>
    </ligand>
</feature>
<sequence length="339" mass="37725">MYLRDLSVINGTSGDESRVRSFIKQQIQGKVDEVWEDRLGNLIALKKGTKANRKILLAAHMDEVGFMVTNIDEDGTLCFAPVGSVETQVVIGKQVKVNDSIPGVIGFKPIHLQEKDQLLRPPKFEELRIYIGAKSKEEALKIVKIGDYVNFVTEYRENGRRASGKAFDDRVGCSVLMDVIDKQKRYENDVYFAFVVQEEVGLRGSAVVVEQVKPDVAIVIEGTIAGDDPGLEKDRWSTHLGEGPAVTFMHSGYVVNQKVFQAILSVAEKYGIPYQFRRRTQGSTDAGRLVRTGPGTASGVISVPTRYIHSPVCMIDLEDYANTVRLIEKILEEGEVFAR</sequence>
<dbReference type="InterPro" id="IPR051464">
    <property type="entry name" value="Peptidase_M42_aminopept"/>
</dbReference>
<evidence type="ECO:0000256" key="5">
    <source>
        <dbReference type="ARBA" id="ARBA00022801"/>
    </source>
</evidence>
<dbReference type="SUPFAM" id="SSF101821">
    <property type="entry name" value="Aminopeptidase/glucanase lid domain"/>
    <property type="match status" value="1"/>
</dbReference>
<dbReference type="PANTHER" id="PTHR32481">
    <property type="entry name" value="AMINOPEPTIDASE"/>
    <property type="match status" value="1"/>
</dbReference>
<dbReference type="Pfam" id="PF05343">
    <property type="entry name" value="Peptidase_M42"/>
    <property type="match status" value="1"/>
</dbReference>
<dbReference type="STRING" id="1123384.AJ81_08455"/>
<evidence type="ECO:0000313" key="10">
    <source>
        <dbReference type="Proteomes" id="UP000077469"/>
    </source>
</evidence>
<accession>A0A0X1KSD2</accession>
<organism evidence="9 10">
    <name type="scientific">Pseudothermotoga hypogea DSM 11164 = NBRC 106472</name>
    <dbReference type="NCBI Taxonomy" id="1123384"/>
    <lineage>
        <taxon>Bacteria</taxon>
        <taxon>Thermotogati</taxon>
        <taxon>Thermotogota</taxon>
        <taxon>Thermotogae</taxon>
        <taxon>Thermotogales</taxon>
        <taxon>Thermotogaceae</taxon>
        <taxon>Pseudothermotoga</taxon>
    </lineage>
</organism>
<dbReference type="Gene3D" id="3.40.630.10">
    <property type="entry name" value="Zn peptidases"/>
    <property type="match status" value="1"/>
</dbReference>
<evidence type="ECO:0000256" key="6">
    <source>
        <dbReference type="PIRNR" id="PIRNR001123"/>
    </source>
</evidence>
<comment type="similarity">
    <text evidence="1 6">Belongs to the peptidase M42 family.</text>
</comment>
<dbReference type="CDD" id="cd05656">
    <property type="entry name" value="M42_Frv"/>
    <property type="match status" value="1"/>
</dbReference>
<dbReference type="PaxDb" id="1123384-AJ81_08455"/>
<keyword evidence="10" id="KW-1185">Reference proteome</keyword>
<feature type="active site" description="Proton acceptor" evidence="7">
    <location>
        <position position="198"/>
    </location>
</feature>
<reference evidence="9 10" key="1">
    <citation type="submission" date="2014-01" db="EMBL/GenBank/DDBJ databases">
        <title>Genome sequencing of Thermotog hypogea.</title>
        <authorList>
            <person name="Zhang X."/>
            <person name="Alvare G."/>
            <person name="Fristensky B."/>
            <person name="Chen L."/>
            <person name="Suen T."/>
            <person name="Chen Q."/>
            <person name="Ma K."/>
        </authorList>
    </citation>
    <scope>NUCLEOTIDE SEQUENCE [LARGE SCALE GENOMIC DNA]</scope>
    <source>
        <strain evidence="9 10">DSM 11164</strain>
    </source>
</reference>
<dbReference type="GO" id="GO:0006508">
    <property type="term" value="P:proteolysis"/>
    <property type="evidence" value="ECO:0007669"/>
    <property type="project" value="UniProtKB-KW"/>
</dbReference>
<feature type="binding site" evidence="8">
    <location>
        <position position="221"/>
    </location>
    <ligand>
        <name>Zn(2+)</name>
        <dbReference type="ChEBI" id="CHEBI:29105"/>
        <label>1</label>
    </ligand>
</feature>
<evidence type="ECO:0000256" key="7">
    <source>
        <dbReference type="PIRSR" id="PIRSR001123-1"/>
    </source>
</evidence>
<feature type="binding site" evidence="8">
    <location>
        <position position="309"/>
    </location>
    <ligand>
        <name>Zn(2+)</name>
        <dbReference type="ChEBI" id="CHEBI:29105"/>
        <label>2</label>
    </ligand>
</feature>
<proteinExistence type="inferred from homology"/>
<name>A0A0X1KSD2_9THEM</name>
<comment type="cofactor">
    <cofactor evidence="8">
        <name>a divalent metal cation</name>
        <dbReference type="ChEBI" id="CHEBI:60240"/>
    </cofactor>
    <text evidence="8">Binds 2 divalent metal cations per subunit.</text>
</comment>
<dbReference type="PANTHER" id="PTHR32481:SF5">
    <property type="entry name" value="ENDOGLUCANASE"/>
    <property type="match status" value="1"/>
</dbReference>
<dbReference type="OrthoDB" id="48055at2"/>
<dbReference type="GO" id="GO:0004177">
    <property type="term" value="F:aminopeptidase activity"/>
    <property type="evidence" value="ECO:0007669"/>
    <property type="project" value="UniProtKB-UniRule"/>
</dbReference>
<feature type="binding site" evidence="8">
    <location>
        <position position="168"/>
    </location>
    <ligand>
        <name>Zn(2+)</name>
        <dbReference type="ChEBI" id="CHEBI:29105"/>
        <label>1</label>
    </ligand>
</feature>
<dbReference type="PIRSF" id="PIRSF001123">
    <property type="entry name" value="PepA_GA"/>
    <property type="match status" value="1"/>
</dbReference>
<keyword evidence="3" id="KW-0645">Protease</keyword>
<evidence type="ECO:0000256" key="4">
    <source>
        <dbReference type="ARBA" id="ARBA00022723"/>
    </source>
</evidence>
<dbReference type="EMBL" id="CP007141">
    <property type="protein sequence ID" value="AJC74207.1"/>
    <property type="molecule type" value="Genomic_DNA"/>
</dbReference>
<dbReference type="Gene3D" id="2.40.30.40">
    <property type="entry name" value="Peptidase M42, domain 2"/>
    <property type="match status" value="1"/>
</dbReference>
<evidence type="ECO:0000256" key="2">
    <source>
        <dbReference type="ARBA" id="ARBA00022438"/>
    </source>
</evidence>
<dbReference type="SUPFAM" id="SSF53187">
    <property type="entry name" value="Zn-dependent exopeptidases"/>
    <property type="match status" value="1"/>
</dbReference>
<protein>
    <submittedName>
        <fullName evidence="9">Peptidase M42</fullName>
    </submittedName>
</protein>
<dbReference type="RefSeq" id="WP_031505104.1">
    <property type="nucleotide sequence ID" value="NC_022795.1"/>
</dbReference>
<evidence type="ECO:0000256" key="1">
    <source>
        <dbReference type="ARBA" id="ARBA00006272"/>
    </source>
</evidence>
<dbReference type="KEGG" id="phy:AJ81_08455"/>
<gene>
    <name evidence="9" type="ORF">AJ81_08455</name>
</gene>
<dbReference type="AlphaFoldDB" id="A0A0X1KSD2"/>
<feature type="binding site" evidence="8">
    <location>
        <position position="60"/>
    </location>
    <ligand>
        <name>Zn(2+)</name>
        <dbReference type="ChEBI" id="CHEBI:29105"/>
        <label>1</label>
    </ligand>
</feature>
<dbReference type="PATRIC" id="fig|1123384.7.peg.1694"/>
<evidence type="ECO:0000256" key="8">
    <source>
        <dbReference type="PIRSR" id="PIRSR001123-2"/>
    </source>
</evidence>
<dbReference type="InterPro" id="IPR008007">
    <property type="entry name" value="Peptidase_M42"/>
</dbReference>
<evidence type="ECO:0000313" key="9">
    <source>
        <dbReference type="EMBL" id="AJC74207.1"/>
    </source>
</evidence>
<evidence type="ECO:0000256" key="3">
    <source>
        <dbReference type="ARBA" id="ARBA00022670"/>
    </source>
</evidence>
<dbReference type="InterPro" id="IPR023367">
    <property type="entry name" value="Peptidase_M42_dom2"/>
</dbReference>
<keyword evidence="4 8" id="KW-0479">Metal-binding</keyword>
<dbReference type="GO" id="GO:0046872">
    <property type="term" value="F:metal ion binding"/>
    <property type="evidence" value="ECO:0007669"/>
    <property type="project" value="UniProtKB-UniRule"/>
</dbReference>
<keyword evidence="2" id="KW-0031">Aminopeptidase</keyword>
<feature type="binding site" evidence="8">
    <location>
        <position position="168"/>
    </location>
    <ligand>
        <name>Zn(2+)</name>
        <dbReference type="ChEBI" id="CHEBI:29105"/>
        <label>2</label>
    </ligand>
</feature>
<keyword evidence="5" id="KW-0378">Hydrolase</keyword>
<dbReference type="Proteomes" id="UP000077469">
    <property type="component" value="Chromosome"/>
</dbReference>